<sequence length="323" mass="35285">MKSDPTNRSLRPFRPDARRSDRKTPIRTERLSADFPAGGADTCESESRSTSGTIPIRRTGSADLFRTACALLFLLPLLSGCDDIFEQDIDRARIEVVAPKHDAHIEAGEVTFLWRPLSGARNYRLTVVSPSFARASRVWADTTLRADSLHAADRFSLTLDEGDYQWSLQAFNGVYRSEESVYSLRVDPAAADESQSLSDPQEPAEEGDDMHEAFAVPGREGLSGSDGLAMPNPSTESAGGVGPERPNGPENRFESCRGRNGMLSITYRAPRQTISGIAFGPAERRLPTESDGGLRPAGPTWALRSDMLSAKKRFSGHETLSEP</sequence>
<name>A0ABY5UXK9_9BACT</name>
<dbReference type="EMBL" id="CP102294">
    <property type="protein sequence ID" value="UWN56692.1"/>
    <property type="molecule type" value="Genomic_DNA"/>
</dbReference>
<feature type="region of interest" description="Disordered" evidence="1">
    <location>
        <begin position="216"/>
        <end position="257"/>
    </location>
</feature>
<feature type="compositionally biased region" description="Basic and acidic residues" evidence="1">
    <location>
        <begin position="13"/>
        <end position="32"/>
    </location>
</feature>
<dbReference type="InterPro" id="IPR013783">
    <property type="entry name" value="Ig-like_fold"/>
</dbReference>
<proteinExistence type="predicted"/>
<reference evidence="2" key="1">
    <citation type="journal article" date="2022" name="Cell">
        <title>Design, construction, and in vivo augmentation of a complex gut microbiome.</title>
        <authorList>
            <person name="Cheng A.G."/>
            <person name="Ho P.Y."/>
            <person name="Aranda-Diaz A."/>
            <person name="Jain S."/>
            <person name="Yu F.B."/>
            <person name="Meng X."/>
            <person name="Wang M."/>
            <person name="Iakiviak M."/>
            <person name="Nagashima K."/>
            <person name="Zhao A."/>
            <person name="Murugkar P."/>
            <person name="Patil A."/>
            <person name="Atabakhsh K."/>
            <person name="Weakley A."/>
            <person name="Yan J."/>
            <person name="Brumbaugh A.R."/>
            <person name="Higginbottom S."/>
            <person name="Dimas A."/>
            <person name="Shiver A.L."/>
            <person name="Deutschbauer A."/>
            <person name="Neff N."/>
            <person name="Sonnenburg J.L."/>
            <person name="Huang K.C."/>
            <person name="Fischbach M.A."/>
        </authorList>
    </citation>
    <scope>NUCLEOTIDE SEQUENCE</scope>
    <source>
        <strain evidence="2">AP11</strain>
    </source>
</reference>
<feature type="region of interest" description="Disordered" evidence="1">
    <location>
        <begin position="276"/>
        <end position="300"/>
    </location>
</feature>
<dbReference type="GeneID" id="82891880"/>
<organism evidence="2 4">
    <name type="scientific">Alistipes ihumii AP11</name>
    <dbReference type="NCBI Taxonomy" id="1211813"/>
    <lineage>
        <taxon>Bacteria</taxon>
        <taxon>Pseudomonadati</taxon>
        <taxon>Bacteroidota</taxon>
        <taxon>Bacteroidia</taxon>
        <taxon>Bacteroidales</taxon>
        <taxon>Rikenellaceae</taxon>
        <taxon>Alistipes</taxon>
    </lineage>
</organism>
<protein>
    <submittedName>
        <fullName evidence="2">Uncharacterized protein</fullName>
    </submittedName>
</protein>
<evidence type="ECO:0000313" key="3">
    <source>
        <dbReference type="EMBL" id="UWN56793.1"/>
    </source>
</evidence>
<dbReference type="Gene3D" id="2.60.40.10">
    <property type="entry name" value="Immunoglobulins"/>
    <property type="match status" value="1"/>
</dbReference>
<feature type="region of interest" description="Disordered" evidence="1">
    <location>
        <begin position="189"/>
        <end position="208"/>
    </location>
</feature>
<evidence type="ECO:0000313" key="4">
    <source>
        <dbReference type="Proteomes" id="UP001059295"/>
    </source>
</evidence>
<dbReference type="EMBL" id="CP102294">
    <property type="protein sequence ID" value="UWN56793.1"/>
    <property type="molecule type" value="Genomic_DNA"/>
</dbReference>
<dbReference type="RefSeq" id="WP_019246941.1">
    <property type="nucleotide sequence ID" value="NZ_CAPH01000024.1"/>
</dbReference>
<evidence type="ECO:0000256" key="1">
    <source>
        <dbReference type="SAM" id="MobiDB-lite"/>
    </source>
</evidence>
<accession>A0ABY5UXK9</accession>
<evidence type="ECO:0000313" key="2">
    <source>
        <dbReference type="EMBL" id="UWN56692.1"/>
    </source>
</evidence>
<dbReference type="Proteomes" id="UP001059295">
    <property type="component" value="Chromosome"/>
</dbReference>
<gene>
    <name evidence="2" type="ORF">NQ491_08540</name>
    <name evidence="3" type="ORF">NQ491_09060</name>
</gene>
<keyword evidence="4" id="KW-1185">Reference proteome</keyword>
<feature type="region of interest" description="Disordered" evidence="1">
    <location>
        <begin position="1"/>
        <end position="54"/>
    </location>
</feature>